<name>A0A291M495_9RHOB</name>
<dbReference type="PANTHER" id="PTHR46889">
    <property type="entry name" value="TRANSPOSASE INSF FOR INSERTION SEQUENCE IS3B-RELATED"/>
    <property type="match status" value="1"/>
</dbReference>
<evidence type="ECO:0000313" key="3">
    <source>
        <dbReference type="Proteomes" id="UP000219050"/>
    </source>
</evidence>
<accession>A0A291M495</accession>
<dbReference type="GO" id="GO:0003676">
    <property type="term" value="F:nucleic acid binding"/>
    <property type="evidence" value="ECO:0007669"/>
    <property type="project" value="InterPro"/>
</dbReference>
<dbReference type="PROSITE" id="PS50994">
    <property type="entry name" value="INTEGRASE"/>
    <property type="match status" value="1"/>
</dbReference>
<dbReference type="InterPro" id="IPR012337">
    <property type="entry name" value="RNaseH-like_sf"/>
</dbReference>
<dbReference type="Pfam" id="PF13683">
    <property type="entry name" value="rve_3"/>
    <property type="match status" value="1"/>
</dbReference>
<sequence length="101" mass="11820">MNTDQGSQFTGSAWITPLTEAGVRISMDGRGRYLDNIFIERLWRSLKQEAIYLEEIDDGFKARRVIKYWMAFYNTRRPHSALDRQTPDEAYWAGLEEQKAA</sequence>
<dbReference type="KEGG" id="cmag:CBW24_16960"/>
<dbReference type="Gene3D" id="3.30.420.10">
    <property type="entry name" value="Ribonuclease H-like superfamily/Ribonuclease H"/>
    <property type="match status" value="1"/>
</dbReference>
<dbReference type="GO" id="GO:0015074">
    <property type="term" value="P:DNA integration"/>
    <property type="evidence" value="ECO:0007669"/>
    <property type="project" value="InterPro"/>
</dbReference>
<organism evidence="2 3">
    <name type="scientific">Pacificitalea manganoxidans</name>
    <dbReference type="NCBI Taxonomy" id="1411902"/>
    <lineage>
        <taxon>Bacteria</taxon>
        <taxon>Pseudomonadati</taxon>
        <taxon>Pseudomonadota</taxon>
        <taxon>Alphaproteobacteria</taxon>
        <taxon>Rhodobacterales</taxon>
        <taxon>Paracoccaceae</taxon>
        <taxon>Pacificitalea</taxon>
    </lineage>
</organism>
<keyword evidence="3" id="KW-1185">Reference proteome</keyword>
<keyword evidence="2" id="KW-0614">Plasmid</keyword>
<evidence type="ECO:0000313" key="2">
    <source>
        <dbReference type="EMBL" id="ATI43811.1"/>
    </source>
</evidence>
<dbReference type="OrthoDB" id="9814072at2"/>
<dbReference type="InterPro" id="IPR036397">
    <property type="entry name" value="RNaseH_sf"/>
</dbReference>
<dbReference type="InterPro" id="IPR050900">
    <property type="entry name" value="Transposase_IS3/IS150/IS904"/>
</dbReference>
<feature type="domain" description="Integrase catalytic" evidence="1">
    <location>
        <begin position="1"/>
        <end position="95"/>
    </location>
</feature>
<evidence type="ECO:0000259" key="1">
    <source>
        <dbReference type="PROSITE" id="PS50994"/>
    </source>
</evidence>
<dbReference type="RefSeq" id="WP_097374477.1">
    <property type="nucleotide sequence ID" value="NZ_CP021406.1"/>
</dbReference>
<gene>
    <name evidence="2" type="ORF">CBW24_16960</name>
</gene>
<reference evidence="2 3" key="1">
    <citation type="submission" date="2017-05" db="EMBL/GenBank/DDBJ databases">
        <title>Comparative genomic and metabolic analysis of manganese-oxidizing mechanisms in Celeribater manganoxidans DY25T: its adaption to the environment of polymetallic nodule.</title>
        <authorList>
            <person name="Wang X."/>
        </authorList>
    </citation>
    <scope>NUCLEOTIDE SEQUENCE [LARGE SCALE GENOMIC DNA]</scope>
    <source>
        <strain evidence="2 3">DY25</strain>
        <plasmid evidence="3">pdy25-b</plasmid>
    </source>
</reference>
<protein>
    <recommendedName>
        <fullName evidence="1">Integrase catalytic domain-containing protein</fullName>
    </recommendedName>
</protein>
<dbReference type="InterPro" id="IPR001584">
    <property type="entry name" value="Integrase_cat-core"/>
</dbReference>
<dbReference type="EMBL" id="CP021406">
    <property type="protein sequence ID" value="ATI43811.1"/>
    <property type="molecule type" value="Genomic_DNA"/>
</dbReference>
<dbReference type="PANTHER" id="PTHR46889:SF4">
    <property type="entry name" value="TRANSPOSASE INSO FOR INSERTION SEQUENCE ELEMENT IS911B-RELATED"/>
    <property type="match status" value="1"/>
</dbReference>
<dbReference type="SUPFAM" id="SSF53098">
    <property type="entry name" value="Ribonuclease H-like"/>
    <property type="match status" value="1"/>
</dbReference>
<proteinExistence type="predicted"/>
<geneLocation type="plasmid" evidence="3">
    <name>pdy25-b</name>
</geneLocation>
<dbReference type="Proteomes" id="UP000219050">
    <property type="component" value="Plasmid pDY25-B"/>
</dbReference>
<dbReference type="AlphaFoldDB" id="A0A291M495"/>